<proteinExistence type="predicted"/>
<accession>A0ABQ0C180</accession>
<dbReference type="InterPro" id="IPR011335">
    <property type="entry name" value="Restrct_endonuc-II-like"/>
</dbReference>
<dbReference type="PANTHER" id="PTHR36558:SF1">
    <property type="entry name" value="RESTRICTION ENDONUCLEASE DOMAIN-CONTAINING PROTEIN-RELATED"/>
    <property type="match status" value="1"/>
</dbReference>
<dbReference type="SUPFAM" id="SSF52980">
    <property type="entry name" value="Restriction endonuclease-like"/>
    <property type="match status" value="1"/>
</dbReference>
<dbReference type="GO" id="GO:0004519">
    <property type="term" value="F:endonuclease activity"/>
    <property type="evidence" value="ECO:0007669"/>
    <property type="project" value="UniProtKB-KW"/>
</dbReference>
<evidence type="ECO:0000313" key="3">
    <source>
        <dbReference type="Proteomes" id="UP001600941"/>
    </source>
</evidence>
<dbReference type="CDD" id="cd06260">
    <property type="entry name" value="DUF820-like"/>
    <property type="match status" value="1"/>
</dbReference>
<evidence type="ECO:0000259" key="1">
    <source>
        <dbReference type="Pfam" id="PF05685"/>
    </source>
</evidence>
<dbReference type="RefSeq" id="WP_054350761.1">
    <property type="nucleotide sequence ID" value="NZ_AP031413.1"/>
</dbReference>
<keyword evidence="3" id="KW-1185">Reference proteome</keyword>
<dbReference type="Proteomes" id="UP001600941">
    <property type="component" value="Unassembled WGS sequence"/>
</dbReference>
<organism evidence="2 3">
    <name type="scientific">Blautia parvula</name>
    <dbReference type="NCBI Taxonomy" id="2877527"/>
    <lineage>
        <taxon>Bacteria</taxon>
        <taxon>Bacillati</taxon>
        <taxon>Bacillota</taxon>
        <taxon>Clostridia</taxon>
        <taxon>Lachnospirales</taxon>
        <taxon>Lachnospiraceae</taxon>
        <taxon>Blautia</taxon>
    </lineage>
</organism>
<evidence type="ECO:0000313" key="2">
    <source>
        <dbReference type="EMBL" id="GAA6502549.1"/>
    </source>
</evidence>
<gene>
    <name evidence="2" type="ORF">K340107D12_53650</name>
</gene>
<dbReference type="InterPro" id="IPR012296">
    <property type="entry name" value="Nuclease_put_TT1808"/>
</dbReference>
<keyword evidence="2" id="KW-0255">Endonuclease</keyword>
<sequence length="180" mass="20759">MASAQEKIYTINDINALPEGTRAELIDGQIYYMTPSTRAHQQLLLSISRQIADYIDRKGGPCEIYIAPFAVYLDKSTHTYVEPDISVICDKNKLDDKGCNGSPDWIIEIVSPSSRRMDYSVKLFKYRSSGVREYWIVDPEKQRVMVHDLENEDIDEYSFSNIISAKIYDDLSIDFSHFRI</sequence>
<name>A0ABQ0C180_9FIRM</name>
<comment type="caution">
    <text evidence="2">The sequence shown here is derived from an EMBL/GenBank/DDBJ whole genome shotgun (WGS) entry which is preliminary data.</text>
</comment>
<protein>
    <submittedName>
        <fullName evidence="2">Uma2 family endonuclease</fullName>
    </submittedName>
</protein>
<dbReference type="EMBL" id="BAABZQ010000001">
    <property type="protein sequence ID" value="GAA6502549.1"/>
    <property type="molecule type" value="Genomic_DNA"/>
</dbReference>
<dbReference type="Pfam" id="PF05685">
    <property type="entry name" value="Uma2"/>
    <property type="match status" value="1"/>
</dbReference>
<feature type="domain" description="Putative restriction endonuclease" evidence="1">
    <location>
        <begin position="15"/>
        <end position="155"/>
    </location>
</feature>
<keyword evidence="2" id="KW-0540">Nuclease</keyword>
<dbReference type="InterPro" id="IPR008538">
    <property type="entry name" value="Uma2"/>
</dbReference>
<reference evidence="2 3" key="1">
    <citation type="submission" date="2024-04" db="EMBL/GenBank/DDBJ databases">
        <title>Defined microbial consortia suppress multidrug-resistant proinflammatory Enterobacteriaceae via ecological control.</title>
        <authorList>
            <person name="Furuichi M."/>
            <person name="Kawaguchi T."/>
            <person name="Pust M."/>
            <person name="Yasuma K."/>
            <person name="Plichta D."/>
            <person name="Hasegawa N."/>
            <person name="Ohya T."/>
            <person name="Bhattarai S."/>
            <person name="Sasajima S."/>
            <person name="Aoto Y."/>
            <person name="Tuganbaev T."/>
            <person name="Yaginuma M."/>
            <person name="Ueda M."/>
            <person name="Okahashi N."/>
            <person name="Amafuji K."/>
            <person name="Kiridooshi Y."/>
            <person name="Sugita K."/>
            <person name="Strazar M."/>
            <person name="Skelly A."/>
            <person name="Suda W."/>
            <person name="Hattori M."/>
            <person name="Nakamoto N."/>
            <person name="Caballero S."/>
            <person name="Norman J."/>
            <person name="Olle B."/>
            <person name="Tanoue T."/>
            <person name="Arita M."/>
            <person name="Bucci V."/>
            <person name="Atarashi K."/>
            <person name="Xavier R."/>
            <person name="Honda K."/>
        </authorList>
    </citation>
    <scope>NUCLEOTIDE SEQUENCE [LARGE SCALE GENOMIC DNA]</scope>
    <source>
        <strain evidence="3">k34-0107-D12</strain>
    </source>
</reference>
<dbReference type="Gene3D" id="3.90.1570.10">
    <property type="entry name" value="tt1808, chain A"/>
    <property type="match status" value="1"/>
</dbReference>
<keyword evidence="2" id="KW-0378">Hydrolase</keyword>
<dbReference type="PANTHER" id="PTHR36558">
    <property type="entry name" value="GLR1098 PROTEIN"/>
    <property type="match status" value="1"/>
</dbReference>